<proteinExistence type="predicted"/>
<reference evidence="1 2" key="1">
    <citation type="submission" date="2015-09" db="EMBL/GenBank/DDBJ databases">
        <title>A metagenomics-based metabolic model of nitrate-dependent anaerobic oxidation of methane by Methanoperedens-like archaea.</title>
        <authorList>
            <person name="Arshad A."/>
            <person name="Speth D.R."/>
            <person name="De Graaf R.M."/>
            <person name="Op Den Camp H.J."/>
            <person name="Jetten M.S."/>
            <person name="Welte C.U."/>
        </authorList>
    </citation>
    <scope>NUCLEOTIDE SEQUENCE [LARGE SCALE GENOMIC DNA]</scope>
</reference>
<sequence>MNILKKYLAPWAIPNENIPLNIVWNPNEEIQEIILIKPENLNIKEVFNSSYTIENDTTVKFKNFESNGYFSVELISKEIEKTEKKCDIVLEFKKDNISIEKINLSTKILRPKLELINVPENIKIIKFGDDFKVENPIRLKYKGAGEIYVQAKTSQSSELQIEIPAEISEVLIKFKSDFEMCLEELKPKYPQYEKLFVSLGNEIPSLDNIESELDVYSKIFENDMAFTKDFSEKLTWAITRNYAMLDDYIITPFIEFIRSAPIRAVRLMNPIWHVNFFKAPKFLNLKIEYYDSLNNIYEPLEISTKLSGDIEDTIDLFKLFEWETA</sequence>
<evidence type="ECO:0000313" key="1">
    <source>
        <dbReference type="EMBL" id="KPQ43801.1"/>
    </source>
</evidence>
<protein>
    <submittedName>
        <fullName evidence="1">Uncharacterized protein</fullName>
    </submittedName>
</protein>
<gene>
    <name evidence="1" type="ORF">MPEBLZ_01675</name>
</gene>
<dbReference type="AlphaFoldDB" id="A0A0P8AH97"/>
<accession>A0A0P8AH97</accession>
<name>A0A0P8AH97_9EURY</name>
<evidence type="ECO:0000313" key="2">
    <source>
        <dbReference type="Proteomes" id="UP000050360"/>
    </source>
</evidence>
<organism evidence="1 2">
    <name type="scientific">Candidatus Methanoperedens nitratireducens</name>
    <dbReference type="NCBI Taxonomy" id="1392998"/>
    <lineage>
        <taxon>Archaea</taxon>
        <taxon>Methanobacteriati</taxon>
        <taxon>Methanobacteriota</taxon>
        <taxon>Stenosarchaea group</taxon>
        <taxon>Methanomicrobia</taxon>
        <taxon>Methanosarcinales</taxon>
        <taxon>ANME-2 cluster</taxon>
        <taxon>Candidatus Methanoperedentaceae</taxon>
        <taxon>Candidatus Methanoperedens</taxon>
    </lineage>
</organism>
<dbReference type="EMBL" id="LKCM01000128">
    <property type="protein sequence ID" value="KPQ43801.1"/>
    <property type="molecule type" value="Genomic_DNA"/>
</dbReference>
<comment type="caution">
    <text evidence="1">The sequence shown here is derived from an EMBL/GenBank/DDBJ whole genome shotgun (WGS) entry which is preliminary data.</text>
</comment>
<dbReference type="Proteomes" id="UP000050360">
    <property type="component" value="Unassembled WGS sequence"/>
</dbReference>